<dbReference type="EMBL" id="BAAANC010000001">
    <property type="protein sequence ID" value="GAA1518750.1"/>
    <property type="molecule type" value="Genomic_DNA"/>
</dbReference>
<evidence type="ECO:0000313" key="2">
    <source>
        <dbReference type="Proteomes" id="UP001500363"/>
    </source>
</evidence>
<accession>A0ABN2AGB9</accession>
<comment type="caution">
    <text evidence="1">The sequence shown here is derived from an EMBL/GenBank/DDBJ whole genome shotgun (WGS) entry which is preliminary data.</text>
</comment>
<dbReference type="Proteomes" id="UP001500363">
    <property type="component" value="Unassembled WGS sequence"/>
</dbReference>
<gene>
    <name evidence="1" type="ORF">GCM10009741_18270</name>
</gene>
<reference evidence="1 2" key="1">
    <citation type="journal article" date="2019" name="Int. J. Syst. Evol. Microbiol.">
        <title>The Global Catalogue of Microorganisms (GCM) 10K type strain sequencing project: providing services to taxonomists for standard genome sequencing and annotation.</title>
        <authorList>
            <consortium name="The Broad Institute Genomics Platform"/>
            <consortium name="The Broad Institute Genome Sequencing Center for Infectious Disease"/>
            <person name="Wu L."/>
            <person name="Ma J."/>
        </authorList>
    </citation>
    <scope>NUCLEOTIDE SEQUENCE [LARGE SCALE GENOMIC DNA]</scope>
    <source>
        <strain evidence="1 2">JCM 14303</strain>
    </source>
</reference>
<proteinExistence type="predicted"/>
<protein>
    <submittedName>
        <fullName evidence="1">Uncharacterized protein</fullName>
    </submittedName>
</protein>
<sequence length="63" mass="7096">MDLVAERRAVRPGELDPVDFLAHLASPVPVLPWVRRTSQYLATVCLNHAADVTWIASPITWWS</sequence>
<keyword evidence="2" id="KW-1185">Reference proteome</keyword>
<organism evidence="1 2">
    <name type="scientific">Kribbella lupini</name>
    <dbReference type="NCBI Taxonomy" id="291602"/>
    <lineage>
        <taxon>Bacteria</taxon>
        <taxon>Bacillati</taxon>
        <taxon>Actinomycetota</taxon>
        <taxon>Actinomycetes</taxon>
        <taxon>Propionibacteriales</taxon>
        <taxon>Kribbellaceae</taxon>
        <taxon>Kribbella</taxon>
    </lineage>
</organism>
<name>A0ABN2AGB9_9ACTN</name>
<evidence type="ECO:0000313" key="1">
    <source>
        <dbReference type="EMBL" id="GAA1518750.1"/>
    </source>
</evidence>